<dbReference type="EMBL" id="CP076684">
    <property type="protein sequence ID" value="QWV19448.1"/>
    <property type="molecule type" value="Genomic_DNA"/>
</dbReference>
<gene>
    <name evidence="1" type="ORF">KQ248_22725</name>
</gene>
<evidence type="ECO:0000313" key="1">
    <source>
        <dbReference type="EMBL" id="QWV19448.1"/>
    </source>
</evidence>
<name>A0ABX8J116_9GAMM</name>
<evidence type="ECO:0000313" key="2">
    <source>
        <dbReference type="Proteomes" id="UP000683436"/>
    </source>
</evidence>
<accession>A0ABX8J116</accession>
<dbReference type="Proteomes" id="UP000683436">
    <property type="component" value="Plasmid megaplasmid"/>
</dbReference>
<geneLocation type="plasmid" evidence="1 2">
    <name>megaplasmid</name>
</geneLocation>
<proteinExistence type="predicted"/>
<keyword evidence="1" id="KW-0614">Plasmid</keyword>
<evidence type="ECO:0008006" key="3">
    <source>
        <dbReference type="Google" id="ProtNLM"/>
    </source>
</evidence>
<keyword evidence="2" id="KW-1185">Reference proteome</keyword>
<reference evidence="1 2" key="1">
    <citation type="submission" date="2021-06" db="EMBL/GenBank/DDBJ databases">
        <title>Microbial metabolic specificity influences pelagic lipid remineralization.</title>
        <authorList>
            <person name="Behrendt L."/>
            <person name="Hunter J.E."/>
            <person name="Alcolombri U."/>
            <person name="Smriga S."/>
            <person name="Mincer T."/>
            <person name="Lowenstein D.P."/>
            <person name="Peaudecerf F.J."/>
            <person name="Fernandez V.I."/>
            <person name="Fredricks H."/>
            <person name="Almblad H."/>
            <person name="Harrison J.J."/>
            <person name="Stocker R."/>
            <person name="Van Mooy B.A.S."/>
        </authorList>
    </citation>
    <scope>NUCLEOTIDE SEQUENCE [LARGE SCALE GENOMIC DNA]</scope>
    <source>
        <strain evidence="1 2">A252</strain>
        <plasmid evidence="1 2">megaplasmid</plasmid>
    </source>
</reference>
<protein>
    <recommendedName>
        <fullName evidence="3">Transcriptional regulator</fullName>
    </recommendedName>
</protein>
<organism evidence="1 2">
    <name type="scientific">Stutzerimonas zhaodongensis</name>
    <dbReference type="NCBI Taxonomy" id="1176257"/>
    <lineage>
        <taxon>Bacteria</taxon>
        <taxon>Pseudomonadati</taxon>
        <taxon>Pseudomonadota</taxon>
        <taxon>Gammaproteobacteria</taxon>
        <taxon>Pseudomonadales</taxon>
        <taxon>Pseudomonadaceae</taxon>
        <taxon>Stutzerimonas</taxon>
    </lineage>
</organism>
<dbReference type="RefSeq" id="WP_216707293.1">
    <property type="nucleotide sequence ID" value="NZ_CP076684.1"/>
</dbReference>
<sequence>MSIEQDKPQTIGNARKKIAQLADAIDLGDLSRREGVAAGWIAALRLEGLLSMPAHAELSDELLAAFRAARDALPADPGDTN</sequence>